<feature type="signal peptide" evidence="2">
    <location>
        <begin position="1"/>
        <end position="25"/>
    </location>
</feature>
<reference evidence="3" key="1">
    <citation type="journal article" date="2018" name="Data Brief">
        <title>Genome sequence data from 17 accessions of Ensete ventricosum, a staple food crop for millions in Ethiopia.</title>
        <authorList>
            <person name="Yemataw Z."/>
            <person name="Muzemil S."/>
            <person name="Ambachew D."/>
            <person name="Tripathi L."/>
            <person name="Tesfaye K."/>
            <person name="Chala A."/>
            <person name="Farbos A."/>
            <person name="O'Neill P."/>
            <person name="Moore K."/>
            <person name="Grant M."/>
            <person name="Studholme D.J."/>
        </authorList>
    </citation>
    <scope>NUCLEOTIDE SEQUENCE [LARGE SCALE GENOMIC DNA]</scope>
    <source>
        <tissue evidence="3">Leaf</tissue>
    </source>
</reference>
<proteinExistence type="predicted"/>
<dbReference type="AlphaFoldDB" id="A0A445MAT1"/>
<accession>A0A445MAT1</accession>
<evidence type="ECO:0000256" key="2">
    <source>
        <dbReference type="SAM" id="SignalP"/>
    </source>
</evidence>
<dbReference type="Proteomes" id="UP000290560">
    <property type="component" value="Unassembled WGS sequence"/>
</dbReference>
<feature type="region of interest" description="Disordered" evidence="1">
    <location>
        <begin position="115"/>
        <end position="149"/>
    </location>
</feature>
<keyword evidence="2" id="KW-0732">Signal</keyword>
<organism evidence="3">
    <name type="scientific">Ensete ventricosum</name>
    <name type="common">Abyssinian banana</name>
    <name type="synonym">Musa ensete</name>
    <dbReference type="NCBI Taxonomy" id="4639"/>
    <lineage>
        <taxon>Eukaryota</taxon>
        <taxon>Viridiplantae</taxon>
        <taxon>Streptophyta</taxon>
        <taxon>Embryophyta</taxon>
        <taxon>Tracheophyta</taxon>
        <taxon>Spermatophyta</taxon>
        <taxon>Magnoliopsida</taxon>
        <taxon>Liliopsida</taxon>
        <taxon>Zingiberales</taxon>
        <taxon>Musaceae</taxon>
        <taxon>Ensete</taxon>
    </lineage>
</organism>
<protein>
    <submittedName>
        <fullName evidence="3">Uncharacterized protein</fullName>
    </submittedName>
</protein>
<feature type="chain" id="PRO_5019428428" evidence="2">
    <location>
        <begin position="26"/>
        <end position="219"/>
    </location>
</feature>
<evidence type="ECO:0000313" key="3">
    <source>
        <dbReference type="EMBL" id="RZR71360.1"/>
    </source>
</evidence>
<name>A0A445MAT1_ENSVE</name>
<dbReference type="EMBL" id="KV875523">
    <property type="protein sequence ID" value="RZR71360.1"/>
    <property type="molecule type" value="Genomic_DNA"/>
</dbReference>
<feature type="region of interest" description="Disordered" evidence="1">
    <location>
        <begin position="52"/>
        <end position="71"/>
    </location>
</feature>
<gene>
    <name evidence="3" type="ORF">BHM03_00004838</name>
</gene>
<sequence length="219" mass="24284">MSAIFIVFVCTRLLCGCIRSTDSRATPLDLELRSEVDQVRRSSPETYRRLTWRPHQERSGATTSLDHGGDPTHTGNLTRVIHHPTLRDDPNILALEGGPMSQDRISNLFPSRVTEEAVPPTPNPVAMPQIATAPSTPQPRPTDGGQSTLTPDRYWRLFIDPGLTPPGHTSQVVTAEAFLRLAHQVQALTRMIQVIIPYIPQLAQTTTPLRPEPQRPPTN</sequence>
<evidence type="ECO:0000256" key="1">
    <source>
        <dbReference type="SAM" id="MobiDB-lite"/>
    </source>
</evidence>